<comment type="subunit">
    <text evidence="8">Interacts with FtsZ via their C-terminal domains.</text>
</comment>
<dbReference type="AlphaFoldDB" id="A0AAW9QYM4"/>
<evidence type="ECO:0000256" key="8">
    <source>
        <dbReference type="HAMAP-Rule" id="MF_00509"/>
    </source>
</evidence>
<sequence>MNWNPDIGIPLAIAGVLLLIGIAIFGRPRKPDQGRRRELEDTPRSAGKRREPELGGDADGDGEFHLGNLDGLDDAAGTTQEELDLIARSLSDDDGGAPDPASAASRIGRRGDAVPEQIITLFVAARGDELIDGASIVVAAEKAGLLYGDMGIFHRLADGKPTSEPVFSVANLVKPGHFDLRHVHDIETPGLTFFMTLPGPVSALDAWETMLPTAQRMAELLDAVVLDEERNALGRQRVAHIRDELRRFDRARERESRRFW</sequence>
<feature type="compositionally biased region" description="Basic and acidic residues" evidence="10">
    <location>
        <begin position="30"/>
        <end position="53"/>
    </location>
</feature>
<dbReference type="NCBIfam" id="TIGR02205">
    <property type="entry name" value="septum_zipA"/>
    <property type="match status" value="1"/>
</dbReference>
<evidence type="ECO:0000256" key="7">
    <source>
        <dbReference type="ARBA" id="ARBA00023306"/>
    </source>
</evidence>
<dbReference type="InterPro" id="IPR036765">
    <property type="entry name" value="ZipA_FtsZ-bd_C_sf"/>
</dbReference>
<dbReference type="SUPFAM" id="SSF64383">
    <property type="entry name" value="Cell-division protein ZipA, C-terminal domain"/>
    <property type="match status" value="1"/>
</dbReference>
<comment type="similarity">
    <text evidence="8 9">Belongs to the ZipA family.</text>
</comment>
<keyword evidence="4 8" id="KW-0812">Transmembrane</keyword>
<dbReference type="EMBL" id="JBBDHC010000004">
    <property type="protein sequence ID" value="MEJ1248828.1"/>
    <property type="molecule type" value="Genomic_DNA"/>
</dbReference>
<evidence type="ECO:0000313" key="12">
    <source>
        <dbReference type="EMBL" id="MEJ1248828.1"/>
    </source>
</evidence>
<evidence type="ECO:0000256" key="9">
    <source>
        <dbReference type="RuleBase" id="RU003612"/>
    </source>
</evidence>
<keyword evidence="13" id="KW-1185">Reference proteome</keyword>
<dbReference type="InterPro" id="IPR007449">
    <property type="entry name" value="ZipA_FtsZ-bd_C"/>
</dbReference>
<evidence type="ECO:0000256" key="5">
    <source>
        <dbReference type="ARBA" id="ARBA00022989"/>
    </source>
</evidence>
<dbReference type="GO" id="GO:0005886">
    <property type="term" value="C:plasma membrane"/>
    <property type="evidence" value="ECO:0007669"/>
    <property type="project" value="UniProtKB-SubCell"/>
</dbReference>
<name>A0AAW9QYM4_9GAMM</name>
<evidence type="ECO:0000259" key="11">
    <source>
        <dbReference type="SMART" id="SM00771"/>
    </source>
</evidence>
<keyword evidence="5 8" id="KW-1133">Transmembrane helix</keyword>
<keyword evidence="1 8" id="KW-1003">Cell membrane</keyword>
<keyword evidence="3 8" id="KW-0132">Cell division</keyword>
<evidence type="ECO:0000256" key="3">
    <source>
        <dbReference type="ARBA" id="ARBA00022618"/>
    </source>
</evidence>
<evidence type="ECO:0000256" key="10">
    <source>
        <dbReference type="SAM" id="MobiDB-lite"/>
    </source>
</evidence>
<protein>
    <recommendedName>
        <fullName evidence="8 9">Cell division protein ZipA</fullName>
    </recommendedName>
</protein>
<dbReference type="Pfam" id="PF04354">
    <property type="entry name" value="ZipA_C"/>
    <property type="match status" value="1"/>
</dbReference>
<proteinExistence type="inferred from homology"/>
<comment type="caution">
    <text evidence="12">The sequence shown here is derived from an EMBL/GenBank/DDBJ whole genome shotgun (WGS) entry which is preliminary data.</text>
</comment>
<dbReference type="HAMAP" id="MF_00509">
    <property type="entry name" value="ZipA"/>
    <property type="match status" value="1"/>
</dbReference>
<feature type="transmembrane region" description="Helical" evidence="8">
    <location>
        <begin position="7"/>
        <end position="26"/>
    </location>
</feature>
<dbReference type="Proteomes" id="UP001364472">
    <property type="component" value="Unassembled WGS sequence"/>
</dbReference>
<evidence type="ECO:0000256" key="6">
    <source>
        <dbReference type="ARBA" id="ARBA00023136"/>
    </source>
</evidence>
<dbReference type="SMART" id="SM00771">
    <property type="entry name" value="ZipA_C"/>
    <property type="match status" value="1"/>
</dbReference>
<dbReference type="GO" id="GO:0000917">
    <property type="term" value="P:division septum assembly"/>
    <property type="evidence" value="ECO:0007669"/>
    <property type="project" value="TreeGrafter"/>
</dbReference>
<gene>
    <name evidence="8 12" type="primary">zipA</name>
    <name evidence="12" type="ORF">WB794_03945</name>
</gene>
<evidence type="ECO:0000256" key="1">
    <source>
        <dbReference type="ARBA" id="ARBA00022475"/>
    </source>
</evidence>
<comment type="subcellular location">
    <subcellularLocation>
        <location evidence="8">Cell inner membrane</location>
        <topology evidence="8">Single-pass type I membrane protein</topology>
    </subcellularLocation>
    <text evidence="8">Localizes to the Z ring in an FtsZ-dependent manner.</text>
</comment>
<reference evidence="12 13" key="1">
    <citation type="journal article" date="2016" name="Antonie Van Leeuwenhoek">
        <title>Denitratimonas tolerans gen. nov., sp. nov., a denitrifying bacterium isolated from a bioreactor for tannery wastewater treatment.</title>
        <authorList>
            <person name="Han S.I."/>
            <person name="Kim J.O."/>
            <person name="Lee Y.R."/>
            <person name="Ekpeghere K.I."/>
            <person name="Koh S.C."/>
            <person name="Whang K.S."/>
        </authorList>
    </citation>
    <scope>NUCLEOTIDE SEQUENCE [LARGE SCALE GENOMIC DNA]</scope>
    <source>
        <strain evidence="12 13">KACC 17565</strain>
    </source>
</reference>
<keyword evidence="7 8" id="KW-0131">Cell cycle</keyword>
<evidence type="ECO:0000313" key="13">
    <source>
        <dbReference type="Proteomes" id="UP001364472"/>
    </source>
</evidence>
<dbReference type="PANTHER" id="PTHR38685:SF1">
    <property type="entry name" value="CELL DIVISION PROTEIN ZIPA"/>
    <property type="match status" value="1"/>
</dbReference>
<accession>A0AAW9QYM4</accession>
<comment type="function">
    <text evidence="8 9">Essential cell division protein that stabilizes the FtsZ protofilaments by cross-linking them and that serves as a cytoplasmic membrane anchor for the Z ring. Also required for the recruitment to the septal ring of downstream cell division proteins.</text>
</comment>
<dbReference type="Gene3D" id="3.30.1400.10">
    <property type="entry name" value="ZipA, C-terminal FtsZ-binding domain"/>
    <property type="match status" value="1"/>
</dbReference>
<evidence type="ECO:0000256" key="4">
    <source>
        <dbReference type="ARBA" id="ARBA00022692"/>
    </source>
</evidence>
<feature type="region of interest" description="Disordered" evidence="10">
    <location>
        <begin position="30"/>
        <end position="73"/>
    </location>
</feature>
<keyword evidence="6 8" id="KW-0472">Membrane</keyword>
<organism evidence="12 13">
    <name type="scientific">Denitratimonas tolerans</name>
    <dbReference type="NCBI Taxonomy" id="1338420"/>
    <lineage>
        <taxon>Bacteria</taxon>
        <taxon>Pseudomonadati</taxon>
        <taxon>Pseudomonadota</taxon>
        <taxon>Gammaproteobacteria</taxon>
        <taxon>Lysobacterales</taxon>
        <taxon>Lysobacteraceae</taxon>
        <taxon>Denitratimonas</taxon>
    </lineage>
</organism>
<keyword evidence="2 8" id="KW-0997">Cell inner membrane</keyword>
<dbReference type="InterPro" id="IPR011919">
    <property type="entry name" value="Cell_div_ZipA"/>
</dbReference>
<feature type="domain" description="ZipA C-terminal FtsZ-binding" evidence="11">
    <location>
        <begin position="115"/>
        <end position="245"/>
    </location>
</feature>
<feature type="region of interest" description="Disordered" evidence="10">
    <location>
        <begin position="89"/>
        <end position="109"/>
    </location>
</feature>
<dbReference type="PANTHER" id="PTHR38685">
    <property type="entry name" value="CELL DIVISION PROTEIN ZIPA"/>
    <property type="match status" value="1"/>
</dbReference>
<dbReference type="GO" id="GO:0043093">
    <property type="term" value="P:FtsZ-dependent cytokinesis"/>
    <property type="evidence" value="ECO:0007669"/>
    <property type="project" value="UniProtKB-UniRule"/>
</dbReference>
<evidence type="ECO:0000256" key="2">
    <source>
        <dbReference type="ARBA" id="ARBA00022519"/>
    </source>
</evidence>
<dbReference type="GO" id="GO:0032153">
    <property type="term" value="C:cell division site"/>
    <property type="evidence" value="ECO:0007669"/>
    <property type="project" value="UniProtKB-UniRule"/>
</dbReference>
<dbReference type="RefSeq" id="WP_337334548.1">
    <property type="nucleotide sequence ID" value="NZ_JBBDHC010000004.1"/>
</dbReference>